<dbReference type="InterPro" id="IPR046347">
    <property type="entry name" value="bZIP_sf"/>
</dbReference>
<evidence type="ECO:0000313" key="4">
    <source>
        <dbReference type="Proteomes" id="UP001244011"/>
    </source>
</evidence>
<feature type="compositionally biased region" description="Low complexity" evidence="1">
    <location>
        <begin position="94"/>
        <end position="119"/>
    </location>
</feature>
<comment type="caution">
    <text evidence="3">The sequence shown here is derived from an EMBL/GenBank/DDBJ whole genome shotgun (WGS) entry which is preliminary data.</text>
</comment>
<feature type="region of interest" description="Disordered" evidence="1">
    <location>
        <begin position="16"/>
        <end position="166"/>
    </location>
</feature>
<dbReference type="GeneID" id="85307769"/>
<keyword evidence="4" id="KW-1185">Reference proteome</keyword>
<feature type="region of interest" description="Disordered" evidence="1">
    <location>
        <begin position="247"/>
        <end position="297"/>
    </location>
</feature>
<dbReference type="PANTHER" id="PTHR39607:SF1">
    <property type="entry name" value="B-ZIP TRANSCRIPTION FACTOR (EUROFUNG)"/>
    <property type="match status" value="1"/>
</dbReference>
<sequence length="297" mass="32601">MFTMSHHTYAYAAAPALPPPRQFSGHGTSSAFSSSANPDEDWTKISDLAERRRIQNRIAQRNYRKKLKRRLEDLERRAATSDETSSGGEKPTKAAKGSKQQQQQPQQPAAKSQKQTAATPPKPMPMPMPQSQFTPPMHSDDEYLFPSAPYDDREGSHTPPLFAYSTYPPPPEDLLLPSYGASQSYRSMVTETYPDYLAASVSVALPSMTHFSDAIKREPPSFPADDSLSPYMDYGNYMSGLDITAGAPSPYDHSNPHTPPLSHSFDHSADCSDSGSHGYPATPLSMPGSPGMVQQQM</sequence>
<dbReference type="PROSITE" id="PS00036">
    <property type="entry name" value="BZIP_BASIC"/>
    <property type="match status" value="1"/>
</dbReference>
<proteinExistence type="predicted"/>
<reference evidence="3" key="1">
    <citation type="submission" date="2023-06" db="EMBL/GenBank/DDBJ databases">
        <title>Genome-scale phylogeny and comparative genomics of the fungal order Sordariales.</title>
        <authorList>
            <consortium name="Lawrence Berkeley National Laboratory"/>
            <person name="Hensen N."/>
            <person name="Bonometti L."/>
            <person name="Westerberg I."/>
            <person name="Brannstrom I.O."/>
            <person name="Guillou S."/>
            <person name="Cros-Aarteil S."/>
            <person name="Calhoun S."/>
            <person name="Haridas S."/>
            <person name="Kuo A."/>
            <person name="Mondo S."/>
            <person name="Pangilinan J."/>
            <person name="Riley R."/>
            <person name="Labutti K."/>
            <person name="Andreopoulos B."/>
            <person name="Lipzen A."/>
            <person name="Chen C."/>
            <person name="Yanf M."/>
            <person name="Daum C."/>
            <person name="Ng V."/>
            <person name="Clum A."/>
            <person name="Steindorff A."/>
            <person name="Ohm R."/>
            <person name="Martin F."/>
            <person name="Silar P."/>
            <person name="Natvig D."/>
            <person name="Lalanne C."/>
            <person name="Gautier V."/>
            <person name="Ament-Velasquez S.L."/>
            <person name="Kruys A."/>
            <person name="Hutchinson M.I."/>
            <person name="Powell A.J."/>
            <person name="Barry K."/>
            <person name="Miller A.N."/>
            <person name="Grigoriev I.V."/>
            <person name="Debuchy R."/>
            <person name="Gladieux P."/>
            <person name="Thoren M.H."/>
            <person name="Johannesson H."/>
        </authorList>
    </citation>
    <scope>NUCLEOTIDE SEQUENCE</scope>
    <source>
        <strain evidence="3">8032-3</strain>
    </source>
</reference>
<dbReference type="InterPro" id="IPR004827">
    <property type="entry name" value="bZIP"/>
</dbReference>
<dbReference type="PANTHER" id="PTHR39607">
    <property type="entry name" value="XANTHOCILLIN BIOSYNTHESIS CLUSTER TRANSCRIPTION FACTOR XANC-RELATED"/>
    <property type="match status" value="1"/>
</dbReference>
<dbReference type="SUPFAM" id="SSF57959">
    <property type="entry name" value="Leucine zipper domain"/>
    <property type="match status" value="1"/>
</dbReference>
<dbReference type="GO" id="GO:0003700">
    <property type="term" value="F:DNA-binding transcription factor activity"/>
    <property type="evidence" value="ECO:0007669"/>
    <property type="project" value="InterPro"/>
</dbReference>
<dbReference type="AlphaFoldDB" id="A0AAJ0C184"/>
<evidence type="ECO:0000259" key="2">
    <source>
        <dbReference type="PROSITE" id="PS00036"/>
    </source>
</evidence>
<name>A0AAJ0C184_9PEZI</name>
<organism evidence="3 4">
    <name type="scientific">Phialemonium atrogriseum</name>
    <dbReference type="NCBI Taxonomy" id="1093897"/>
    <lineage>
        <taxon>Eukaryota</taxon>
        <taxon>Fungi</taxon>
        <taxon>Dikarya</taxon>
        <taxon>Ascomycota</taxon>
        <taxon>Pezizomycotina</taxon>
        <taxon>Sordariomycetes</taxon>
        <taxon>Sordariomycetidae</taxon>
        <taxon>Cephalothecales</taxon>
        <taxon>Cephalothecaceae</taxon>
        <taxon>Phialemonium</taxon>
    </lineage>
</organism>
<dbReference type="InterPro" id="IPR052635">
    <property type="entry name" value="Sec_Metab_Biosynth_Reg"/>
</dbReference>
<feature type="compositionally biased region" description="Basic and acidic residues" evidence="1">
    <location>
        <begin position="70"/>
        <end position="80"/>
    </location>
</feature>
<feature type="compositionally biased region" description="Low complexity" evidence="1">
    <location>
        <begin position="23"/>
        <end position="36"/>
    </location>
</feature>
<protein>
    <recommendedName>
        <fullName evidence="2">BZIP domain-containing protein</fullName>
    </recommendedName>
</protein>
<feature type="compositionally biased region" description="Basic and acidic residues" evidence="1">
    <location>
        <begin position="41"/>
        <end position="53"/>
    </location>
</feature>
<feature type="domain" description="BZIP" evidence="2">
    <location>
        <begin position="51"/>
        <end position="66"/>
    </location>
</feature>
<dbReference type="RefSeq" id="XP_060283870.1">
    <property type="nucleotide sequence ID" value="XM_060424582.1"/>
</dbReference>
<dbReference type="Proteomes" id="UP001244011">
    <property type="component" value="Unassembled WGS sequence"/>
</dbReference>
<accession>A0AAJ0C184</accession>
<evidence type="ECO:0000256" key="1">
    <source>
        <dbReference type="SAM" id="MobiDB-lite"/>
    </source>
</evidence>
<dbReference type="CDD" id="cd14688">
    <property type="entry name" value="bZIP_YAP"/>
    <property type="match status" value="1"/>
</dbReference>
<dbReference type="EMBL" id="MU839007">
    <property type="protein sequence ID" value="KAK1767657.1"/>
    <property type="molecule type" value="Genomic_DNA"/>
</dbReference>
<evidence type="ECO:0000313" key="3">
    <source>
        <dbReference type="EMBL" id="KAK1767657.1"/>
    </source>
</evidence>
<gene>
    <name evidence="3" type="ORF">QBC33DRAFT_450886</name>
</gene>